<feature type="domain" description="Riboflavin kinase" evidence="15">
    <location>
        <begin position="181"/>
        <end position="305"/>
    </location>
</feature>
<comment type="pathway">
    <text evidence="1 14">Cofactor biosynthesis; FAD biosynthesis; FAD from FMN: step 1/1.</text>
</comment>
<sequence length="306" mass="34462">MKILPITVDDHFSTPCVIALGNFDGVHRAHQALLREVIHLAEQLDVDSAILAFKNHTKTLLTHSNQRLITSNTMKYQLLESIGISRCYELVFSRAVMALEPEAFVKSLLLERLNVKGIVVGYDYRFGNKAKGNVELLKRLTAVYDFQLYVVDEILEGEEAISSTRIRSLIESGNIQEANALLGYEFTIDGTVIHGKHLGTVMGMPTANIEPIVNYVLPKFGVYTSWLKIDGRMYPAATNIGKNPSIENEGFRIEAHILDFNGDIYGKTVQLILHSYLRPEMKFDNLIALFEQMHHDVATTRKILNS</sequence>
<keyword evidence="17" id="KW-1185">Reference proteome</keyword>
<keyword evidence="9 14" id="KW-0274">FAD</keyword>
<comment type="similarity">
    <text evidence="14">Belongs to the ribF family.</text>
</comment>
<dbReference type="InterPro" id="IPR015864">
    <property type="entry name" value="FAD_synthase"/>
</dbReference>
<evidence type="ECO:0000256" key="13">
    <source>
        <dbReference type="ARBA" id="ARBA00049494"/>
    </source>
</evidence>
<dbReference type="Pfam" id="PF06574">
    <property type="entry name" value="FAD_syn"/>
    <property type="match status" value="1"/>
</dbReference>
<gene>
    <name evidence="16" type="ORF">O6R05_03790</name>
</gene>
<keyword evidence="5 14" id="KW-0808">Transferase</keyword>
<keyword evidence="4 14" id="KW-0288">FMN</keyword>
<organism evidence="16 17">
    <name type="scientific">Peptoniphilus equinus</name>
    <dbReference type="NCBI Taxonomy" id="3016343"/>
    <lineage>
        <taxon>Bacteria</taxon>
        <taxon>Bacillati</taxon>
        <taxon>Bacillota</taxon>
        <taxon>Tissierellia</taxon>
        <taxon>Tissierellales</taxon>
        <taxon>Peptoniphilaceae</taxon>
        <taxon>Peptoniphilus</taxon>
    </lineage>
</organism>
<evidence type="ECO:0000256" key="3">
    <source>
        <dbReference type="ARBA" id="ARBA00022630"/>
    </source>
</evidence>
<protein>
    <recommendedName>
        <fullName evidence="14">Riboflavin biosynthesis protein</fullName>
    </recommendedName>
    <domain>
        <recommendedName>
            <fullName evidence="14">Riboflavin kinase</fullName>
            <ecNumber evidence="14">2.7.1.26</ecNumber>
        </recommendedName>
        <alternativeName>
            <fullName evidence="14">Flavokinase</fullName>
        </alternativeName>
    </domain>
    <domain>
        <recommendedName>
            <fullName evidence="14">FMN adenylyltransferase</fullName>
            <ecNumber evidence="14">2.7.7.2</ecNumber>
        </recommendedName>
        <alternativeName>
            <fullName evidence="14">FAD pyrophosphorylase</fullName>
        </alternativeName>
        <alternativeName>
            <fullName evidence="14">FAD synthase</fullName>
        </alternativeName>
    </domain>
</protein>
<dbReference type="EC" id="2.7.1.26" evidence="14"/>
<dbReference type="Pfam" id="PF01687">
    <property type="entry name" value="Flavokinase"/>
    <property type="match status" value="1"/>
</dbReference>
<dbReference type="PANTHER" id="PTHR22749:SF6">
    <property type="entry name" value="RIBOFLAVIN KINASE"/>
    <property type="match status" value="1"/>
</dbReference>
<dbReference type="GO" id="GO:0008531">
    <property type="term" value="F:riboflavin kinase activity"/>
    <property type="evidence" value="ECO:0007669"/>
    <property type="project" value="UniProtKB-EC"/>
</dbReference>
<evidence type="ECO:0000256" key="10">
    <source>
        <dbReference type="ARBA" id="ARBA00022840"/>
    </source>
</evidence>
<dbReference type="InterPro" id="IPR014729">
    <property type="entry name" value="Rossmann-like_a/b/a_fold"/>
</dbReference>
<dbReference type="PANTHER" id="PTHR22749">
    <property type="entry name" value="RIBOFLAVIN KINASE/FMN ADENYLYLTRANSFERASE"/>
    <property type="match status" value="1"/>
</dbReference>
<reference evidence="16 17" key="1">
    <citation type="submission" date="2023-01" db="EMBL/GenBank/DDBJ databases">
        <authorList>
            <person name="Lee S.H."/>
            <person name="Jung H.S."/>
            <person name="Yun J.U."/>
        </authorList>
    </citation>
    <scope>NUCLEOTIDE SEQUENCE [LARGE SCALE GENOMIC DNA]</scope>
    <source>
        <strain evidence="16 17">CBA3646</strain>
    </source>
</reference>
<name>A0ABY7QVD9_9FIRM</name>
<evidence type="ECO:0000256" key="6">
    <source>
        <dbReference type="ARBA" id="ARBA00022695"/>
    </source>
</evidence>
<dbReference type="InterPro" id="IPR023465">
    <property type="entry name" value="Riboflavin_kinase_dom_sf"/>
</dbReference>
<evidence type="ECO:0000256" key="14">
    <source>
        <dbReference type="PIRNR" id="PIRNR004491"/>
    </source>
</evidence>
<evidence type="ECO:0000256" key="9">
    <source>
        <dbReference type="ARBA" id="ARBA00022827"/>
    </source>
</evidence>
<dbReference type="NCBIfam" id="NF004162">
    <property type="entry name" value="PRK05627.1-5"/>
    <property type="match status" value="1"/>
</dbReference>
<dbReference type="SUPFAM" id="SSF82114">
    <property type="entry name" value="Riboflavin kinase-like"/>
    <property type="match status" value="1"/>
</dbReference>
<proteinExistence type="inferred from homology"/>
<dbReference type="Gene3D" id="3.40.50.620">
    <property type="entry name" value="HUPs"/>
    <property type="match status" value="1"/>
</dbReference>
<dbReference type="RefSeq" id="WP_271192207.1">
    <property type="nucleotide sequence ID" value="NZ_CP115667.1"/>
</dbReference>
<dbReference type="SUPFAM" id="SSF52374">
    <property type="entry name" value="Nucleotidylyl transferase"/>
    <property type="match status" value="1"/>
</dbReference>
<keyword evidence="7 14" id="KW-0547">Nucleotide-binding</keyword>
<comment type="catalytic activity">
    <reaction evidence="12 14">
        <text>riboflavin + ATP = FMN + ADP + H(+)</text>
        <dbReference type="Rhea" id="RHEA:14357"/>
        <dbReference type="ChEBI" id="CHEBI:15378"/>
        <dbReference type="ChEBI" id="CHEBI:30616"/>
        <dbReference type="ChEBI" id="CHEBI:57986"/>
        <dbReference type="ChEBI" id="CHEBI:58210"/>
        <dbReference type="ChEBI" id="CHEBI:456216"/>
        <dbReference type="EC" id="2.7.1.26"/>
    </reaction>
</comment>
<dbReference type="GO" id="GO:0003919">
    <property type="term" value="F:FMN adenylyltransferase activity"/>
    <property type="evidence" value="ECO:0007669"/>
    <property type="project" value="UniProtKB-EC"/>
</dbReference>
<evidence type="ECO:0000256" key="7">
    <source>
        <dbReference type="ARBA" id="ARBA00022741"/>
    </source>
</evidence>
<dbReference type="InterPro" id="IPR015865">
    <property type="entry name" value="Riboflavin_kinase_bac/euk"/>
</dbReference>
<evidence type="ECO:0000256" key="5">
    <source>
        <dbReference type="ARBA" id="ARBA00022679"/>
    </source>
</evidence>
<evidence type="ECO:0000313" key="17">
    <source>
        <dbReference type="Proteomes" id="UP001210339"/>
    </source>
</evidence>
<evidence type="ECO:0000256" key="1">
    <source>
        <dbReference type="ARBA" id="ARBA00004726"/>
    </source>
</evidence>
<dbReference type="NCBIfam" id="TIGR00083">
    <property type="entry name" value="ribF"/>
    <property type="match status" value="1"/>
</dbReference>
<dbReference type="InterPro" id="IPR002606">
    <property type="entry name" value="Riboflavin_kinase_bac"/>
</dbReference>
<evidence type="ECO:0000256" key="4">
    <source>
        <dbReference type="ARBA" id="ARBA00022643"/>
    </source>
</evidence>
<dbReference type="EMBL" id="CP115667">
    <property type="protein sequence ID" value="WBW50682.1"/>
    <property type="molecule type" value="Genomic_DNA"/>
</dbReference>
<dbReference type="CDD" id="cd02064">
    <property type="entry name" value="FAD_synthetase_N"/>
    <property type="match status" value="1"/>
</dbReference>
<dbReference type="Proteomes" id="UP001210339">
    <property type="component" value="Chromosome"/>
</dbReference>
<dbReference type="Gene3D" id="2.40.30.30">
    <property type="entry name" value="Riboflavin kinase-like"/>
    <property type="match status" value="1"/>
</dbReference>
<comment type="catalytic activity">
    <reaction evidence="13 14">
        <text>FMN + ATP + H(+) = FAD + diphosphate</text>
        <dbReference type="Rhea" id="RHEA:17237"/>
        <dbReference type="ChEBI" id="CHEBI:15378"/>
        <dbReference type="ChEBI" id="CHEBI:30616"/>
        <dbReference type="ChEBI" id="CHEBI:33019"/>
        <dbReference type="ChEBI" id="CHEBI:57692"/>
        <dbReference type="ChEBI" id="CHEBI:58210"/>
        <dbReference type="EC" id="2.7.7.2"/>
    </reaction>
</comment>
<keyword evidence="6 14" id="KW-0548">Nucleotidyltransferase</keyword>
<evidence type="ECO:0000313" key="16">
    <source>
        <dbReference type="EMBL" id="WBW50682.1"/>
    </source>
</evidence>
<comment type="pathway">
    <text evidence="2 14">Cofactor biosynthesis; FMN biosynthesis; FMN from riboflavin (ATP route): step 1/1.</text>
</comment>
<keyword evidence="10 14" id="KW-0067">ATP-binding</keyword>
<accession>A0ABY7QVD9</accession>
<evidence type="ECO:0000259" key="15">
    <source>
        <dbReference type="SMART" id="SM00904"/>
    </source>
</evidence>
<evidence type="ECO:0000256" key="2">
    <source>
        <dbReference type="ARBA" id="ARBA00005201"/>
    </source>
</evidence>
<evidence type="ECO:0000256" key="12">
    <source>
        <dbReference type="ARBA" id="ARBA00047880"/>
    </source>
</evidence>
<keyword evidence="8 14" id="KW-0418">Kinase</keyword>
<dbReference type="SMART" id="SM00904">
    <property type="entry name" value="Flavokinase"/>
    <property type="match status" value="1"/>
</dbReference>
<dbReference type="InterPro" id="IPR023468">
    <property type="entry name" value="Riboflavin_kinase"/>
</dbReference>
<evidence type="ECO:0000256" key="11">
    <source>
        <dbReference type="ARBA" id="ARBA00023268"/>
    </source>
</evidence>
<keyword evidence="11" id="KW-0511">Multifunctional enzyme</keyword>
<dbReference type="PIRSF" id="PIRSF004491">
    <property type="entry name" value="FAD_Synth"/>
    <property type="match status" value="1"/>
</dbReference>
<keyword evidence="3 14" id="KW-0285">Flavoprotein</keyword>
<dbReference type="EC" id="2.7.7.2" evidence="14"/>
<evidence type="ECO:0000256" key="8">
    <source>
        <dbReference type="ARBA" id="ARBA00022777"/>
    </source>
</evidence>